<keyword evidence="2" id="KW-1185">Reference proteome</keyword>
<evidence type="ECO:0000313" key="2">
    <source>
        <dbReference type="Proteomes" id="UP000054023"/>
    </source>
</evidence>
<accession>A0A0W8IG10</accession>
<dbReference type="RefSeq" id="WP_058888644.1">
    <property type="nucleotide sequence ID" value="NZ_LQBM01000003.1"/>
</dbReference>
<protein>
    <submittedName>
        <fullName evidence="1">Uncharacterized protein</fullName>
    </submittedName>
</protein>
<sequence>MSTNDTRTADAEHDAYHRSITEASKSLFEIINRPETSVRLYGATPSMIAQLAAYPVWEAAMKFKAEPTTVTAEQIETAAMAEYEHAQSDPSMSYGPPWSQLSETAKAPYLNRAKRIFRAAGFRIEGDPDE</sequence>
<reference evidence="2" key="1">
    <citation type="submission" date="2015-12" db="EMBL/GenBank/DDBJ databases">
        <authorList>
            <person name="Nair G.R."/>
            <person name="Kaur G."/>
            <person name="Mayilraj S."/>
        </authorList>
    </citation>
    <scope>NUCLEOTIDE SEQUENCE [LARGE SCALE GENOMIC DNA]</scope>
    <source>
        <strain evidence="2">CD08_7</strain>
    </source>
</reference>
<proteinExistence type="predicted"/>
<dbReference type="AlphaFoldDB" id="A0A0W8IG10"/>
<dbReference type="EMBL" id="LQBM01000003">
    <property type="protein sequence ID" value="KUG58962.1"/>
    <property type="molecule type" value="Genomic_DNA"/>
</dbReference>
<gene>
    <name evidence="1" type="ORF">AVL63_02765</name>
</gene>
<dbReference type="STRING" id="317018.AVL63_02765"/>
<organism evidence="1 2">
    <name type="scientific">Nesterenkonia jeotgali</name>
    <dbReference type="NCBI Taxonomy" id="317018"/>
    <lineage>
        <taxon>Bacteria</taxon>
        <taxon>Bacillati</taxon>
        <taxon>Actinomycetota</taxon>
        <taxon>Actinomycetes</taxon>
        <taxon>Micrococcales</taxon>
        <taxon>Micrococcaceae</taxon>
        <taxon>Nesterenkonia</taxon>
    </lineage>
</organism>
<name>A0A0W8IG10_9MICC</name>
<comment type="caution">
    <text evidence="1">The sequence shown here is derived from an EMBL/GenBank/DDBJ whole genome shotgun (WGS) entry which is preliminary data.</text>
</comment>
<evidence type="ECO:0000313" key="1">
    <source>
        <dbReference type="EMBL" id="KUG58962.1"/>
    </source>
</evidence>
<dbReference type="Proteomes" id="UP000054023">
    <property type="component" value="Unassembled WGS sequence"/>
</dbReference>